<keyword evidence="3" id="KW-1185">Reference proteome</keyword>
<reference evidence="2 3" key="1">
    <citation type="journal article" date="2018" name="Mol. Biol. Evol.">
        <title>Analysis of the draft genome of the red seaweed Gracilariopsis chorda provides insights into genome size evolution in Rhodophyta.</title>
        <authorList>
            <person name="Lee J."/>
            <person name="Yang E.C."/>
            <person name="Graf L."/>
            <person name="Yang J.H."/>
            <person name="Qiu H."/>
            <person name="Zel Zion U."/>
            <person name="Chan C.X."/>
            <person name="Stephens T.G."/>
            <person name="Weber A.P.M."/>
            <person name="Boo G.H."/>
            <person name="Boo S.M."/>
            <person name="Kim K.M."/>
            <person name="Shin Y."/>
            <person name="Jung M."/>
            <person name="Lee S.J."/>
            <person name="Yim H.S."/>
            <person name="Lee J.H."/>
            <person name="Bhattacharya D."/>
            <person name="Yoon H.S."/>
        </authorList>
    </citation>
    <scope>NUCLEOTIDE SEQUENCE [LARGE SCALE GENOMIC DNA]</scope>
    <source>
        <strain evidence="2 3">SKKU-2015</strain>
        <tissue evidence="2">Whole body</tissue>
    </source>
</reference>
<evidence type="ECO:0000313" key="2">
    <source>
        <dbReference type="EMBL" id="PXF47642.1"/>
    </source>
</evidence>
<dbReference type="Proteomes" id="UP000247409">
    <property type="component" value="Unassembled WGS sequence"/>
</dbReference>
<evidence type="ECO:0000313" key="3">
    <source>
        <dbReference type="Proteomes" id="UP000247409"/>
    </source>
</evidence>
<comment type="caution">
    <text evidence="2">The sequence shown here is derived from an EMBL/GenBank/DDBJ whole genome shotgun (WGS) entry which is preliminary data.</text>
</comment>
<protein>
    <submittedName>
        <fullName evidence="2">Uncharacterized protein</fullName>
    </submittedName>
</protein>
<proteinExistence type="predicted"/>
<accession>A0A2V3IZQ7</accession>
<evidence type="ECO:0000256" key="1">
    <source>
        <dbReference type="SAM" id="MobiDB-lite"/>
    </source>
</evidence>
<organism evidence="2 3">
    <name type="scientific">Gracilariopsis chorda</name>
    <dbReference type="NCBI Taxonomy" id="448386"/>
    <lineage>
        <taxon>Eukaryota</taxon>
        <taxon>Rhodophyta</taxon>
        <taxon>Florideophyceae</taxon>
        <taxon>Rhodymeniophycidae</taxon>
        <taxon>Gracilariales</taxon>
        <taxon>Gracilariaceae</taxon>
        <taxon>Gracilariopsis</taxon>
    </lineage>
</organism>
<name>A0A2V3IZQ7_9FLOR</name>
<dbReference type="AlphaFoldDB" id="A0A2V3IZQ7"/>
<dbReference type="EMBL" id="NBIV01000022">
    <property type="protein sequence ID" value="PXF47642.1"/>
    <property type="molecule type" value="Genomic_DNA"/>
</dbReference>
<feature type="region of interest" description="Disordered" evidence="1">
    <location>
        <begin position="85"/>
        <end position="123"/>
    </location>
</feature>
<sequence>MQADLVGEHGKRDRTDHAAGDAEVRELCTLLSSLKEAAYPASDVATDLNGLDTEDAECVSKWVSIEDDLEVKEAMVNDYLDFLYDDSGSQKEGDAVSGGASSEDDEEVSSQSAPHETSMADVGRAFHDTEEYCEQAGVDEALYYLRKAKRVLYDVYNEGLKRRRRQTLVTEHFTAS</sequence>
<gene>
    <name evidence="2" type="ORF">BWQ96_02621</name>
</gene>